<dbReference type="OrthoDB" id="2735536at2759"/>
<dbReference type="Gene3D" id="3.40.50.720">
    <property type="entry name" value="NAD(P)-binding Rossmann-like Domain"/>
    <property type="match status" value="1"/>
</dbReference>
<keyword evidence="5" id="KW-1185">Reference proteome</keyword>
<dbReference type="InterPro" id="IPR036291">
    <property type="entry name" value="NAD(P)-bd_dom_sf"/>
</dbReference>
<gene>
    <name evidence="4" type="ORF">CALCODRAFT_494635</name>
</gene>
<dbReference type="STRING" id="1353952.A0A165H0S0"/>
<protein>
    <submittedName>
        <fullName evidence="4">NAD(P)-binding protein</fullName>
    </submittedName>
</protein>
<evidence type="ECO:0000256" key="1">
    <source>
        <dbReference type="ARBA" id="ARBA00023002"/>
    </source>
</evidence>
<accession>A0A165H0S0</accession>
<dbReference type="InterPro" id="IPR050425">
    <property type="entry name" value="NAD(P)_dehydrat-like"/>
</dbReference>
<dbReference type="SUPFAM" id="SSF51735">
    <property type="entry name" value="NAD(P)-binding Rossmann-fold domains"/>
    <property type="match status" value="1"/>
</dbReference>
<evidence type="ECO:0000313" key="5">
    <source>
        <dbReference type="Proteomes" id="UP000076842"/>
    </source>
</evidence>
<dbReference type="InterPro" id="IPR001509">
    <property type="entry name" value="Epimerase_deHydtase"/>
</dbReference>
<dbReference type="Pfam" id="PF01370">
    <property type="entry name" value="Epimerase"/>
    <property type="match status" value="1"/>
</dbReference>
<organism evidence="4 5">
    <name type="scientific">Calocera cornea HHB12733</name>
    <dbReference type="NCBI Taxonomy" id="1353952"/>
    <lineage>
        <taxon>Eukaryota</taxon>
        <taxon>Fungi</taxon>
        <taxon>Dikarya</taxon>
        <taxon>Basidiomycota</taxon>
        <taxon>Agaricomycotina</taxon>
        <taxon>Dacrymycetes</taxon>
        <taxon>Dacrymycetales</taxon>
        <taxon>Dacrymycetaceae</taxon>
        <taxon>Calocera</taxon>
    </lineage>
</organism>
<dbReference type="InParanoid" id="A0A165H0S0"/>
<comment type="similarity">
    <text evidence="2">Belongs to the NAD(P)-dependent epimerase/dehydratase family. Dihydroflavonol-4-reductase subfamily.</text>
</comment>
<dbReference type="Proteomes" id="UP000076842">
    <property type="component" value="Unassembled WGS sequence"/>
</dbReference>
<dbReference type="EMBL" id="KV423948">
    <property type="protein sequence ID" value="KZT58723.1"/>
    <property type="molecule type" value="Genomic_DNA"/>
</dbReference>
<proteinExistence type="inferred from homology"/>
<dbReference type="PANTHER" id="PTHR10366:SF564">
    <property type="entry name" value="STEROL-4-ALPHA-CARBOXYLATE 3-DEHYDROGENASE, DECARBOXYLATING"/>
    <property type="match status" value="1"/>
</dbReference>
<dbReference type="FunFam" id="3.40.50.720:FF:000085">
    <property type="entry name" value="Dihydroflavonol reductase"/>
    <property type="match status" value="1"/>
</dbReference>
<name>A0A165H0S0_9BASI</name>
<keyword evidence="1" id="KW-0560">Oxidoreductase</keyword>
<evidence type="ECO:0000259" key="3">
    <source>
        <dbReference type="Pfam" id="PF01370"/>
    </source>
</evidence>
<dbReference type="GO" id="GO:0016616">
    <property type="term" value="F:oxidoreductase activity, acting on the CH-OH group of donors, NAD or NADP as acceptor"/>
    <property type="evidence" value="ECO:0007669"/>
    <property type="project" value="TreeGrafter"/>
</dbReference>
<evidence type="ECO:0000256" key="2">
    <source>
        <dbReference type="ARBA" id="ARBA00023445"/>
    </source>
</evidence>
<dbReference type="AlphaFoldDB" id="A0A165H0S0"/>
<dbReference type="CDD" id="cd05227">
    <property type="entry name" value="AR_SDR_e"/>
    <property type="match status" value="1"/>
</dbReference>
<dbReference type="PANTHER" id="PTHR10366">
    <property type="entry name" value="NAD DEPENDENT EPIMERASE/DEHYDRATASE"/>
    <property type="match status" value="1"/>
</dbReference>
<sequence>MTVVNSPTKVLVTGANGYIAVWIVRILLEQGYAVRGTVRSAPKGDYLKKLFEKEGEKFEYVVVDDITKDGAFDEAVKGVQAVLHTASPVVFDVKHPDELIKPAVHGTLSVLNSIAKFGTEVKRVVVTSSCAAILEPHDEGYIFSEKDWNDFSIKETEEKQEKAAPIHQYRTSKTLAERSAWDFVKGKDFQWDLVTILPPFVFGPLLQETATKDSLNFSTNLIYQAVVNPKTGDELYAYAGNWVDVRDVALAHVLALQKEAAGGERIIVSAGYYAWQDLYDELGKVPTPLPDTPKGVPSSTRAPPLVYSSEKAETILGIKFRNLGESAYETVVSARERVFPAPVVSGDGPAMMEQKDVEPAD</sequence>
<reference evidence="4 5" key="1">
    <citation type="journal article" date="2016" name="Mol. Biol. Evol.">
        <title>Comparative Genomics of Early-Diverging Mushroom-Forming Fungi Provides Insights into the Origins of Lignocellulose Decay Capabilities.</title>
        <authorList>
            <person name="Nagy L.G."/>
            <person name="Riley R."/>
            <person name="Tritt A."/>
            <person name="Adam C."/>
            <person name="Daum C."/>
            <person name="Floudas D."/>
            <person name="Sun H."/>
            <person name="Yadav J.S."/>
            <person name="Pangilinan J."/>
            <person name="Larsson K.H."/>
            <person name="Matsuura K."/>
            <person name="Barry K."/>
            <person name="Labutti K."/>
            <person name="Kuo R."/>
            <person name="Ohm R.A."/>
            <person name="Bhattacharya S.S."/>
            <person name="Shirouzu T."/>
            <person name="Yoshinaga Y."/>
            <person name="Martin F.M."/>
            <person name="Grigoriev I.V."/>
            <person name="Hibbett D.S."/>
        </authorList>
    </citation>
    <scope>NUCLEOTIDE SEQUENCE [LARGE SCALE GENOMIC DNA]</scope>
    <source>
        <strain evidence="4 5">HHB12733</strain>
    </source>
</reference>
<feature type="domain" description="NAD-dependent epimerase/dehydratase" evidence="3">
    <location>
        <begin position="10"/>
        <end position="266"/>
    </location>
</feature>
<evidence type="ECO:0000313" key="4">
    <source>
        <dbReference type="EMBL" id="KZT58723.1"/>
    </source>
</evidence>